<gene>
    <name evidence="8" type="primary">PSH1</name>
    <name evidence="8" type="ORF">OC842_003520</name>
</gene>
<evidence type="ECO:0000256" key="1">
    <source>
        <dbReference type="ARBA" id="ARBA00022723"/>
    </source>
</evidence>
<feature type="compositionally biased region" description="Acidic residues" evidence="6">
    <location>
        <begin position="926"/>
        <end position="938"/>
    </location>
</feature>
<keyword evidence="3" id="KW-0862">Zinc</keyword>
<feature type="region of interest" description="Disordered" evidence="6">
    <location>
        <begin position="335"/>
        <end position="401"/>
    </location>
</feature>
<feature type="compositionally biased region" description="Acidic residues" evidence="6">
    <location>
        <begin position="794"/>
        <end position="812"/>
    </location>
</feature>
<feature type="compositionally biased region" description="Polar residues" evidence="6">
    <location>
        <begin position="90"/>
        <end position="108"/>
    </location>
</feature>
<proteinExistence type="predicted"/>
<feature type="region of interest" description="Disordered" evidence="6">
    <location>
        <begin position="1"/>
        <end position="151"/>
    </location>
</feature>
<feature type="compositionally biased region" description="Acidic residues" evidence="6">
    <location>
        <begin position="701"/>
        <end position="714"/>
    </location>
</feature>
<feature type="region of interest" description="Disordered" evidence="6">
    <location>
        <begin position="900"/>
        <end position="1039"/>
    </location>
</feature>
<dbReference type="GO" id="GO:0097505">
    <property type="term" value="C:Rad6-Rad18 complex"/>
    <property type="evidence" value="ECO:0007669"/>
    <property type="project" value="TreeGrafter"/>
</dbReference>
<evidence type="ECO:0000313" key="9">
    <source>
        <dbReference type="Proteomes" id="UP001176521"/>
    </source>
</evidence>
<evidence type="ECO:0000256" key="6">
    <source>
        <dbReference type="SAM" id="MobiDB-lite"/>
    </source>
</evidence>
<feature type="compositionally biased region" description="Acidic residues" evidence="6">
    <location>
        <begin position="999"/>
        <end position="1012"/>
    </location>
</feature>
<dbReference type="GO" id="GO:0006513">
    <property type="term" value="P:protein monoubiquitination"/>
    <property type="evidence" value="ECO:0007669"/>
    <property type="project" value="InterPro"/>
</dbReference>
<feature type="compositionally biased region" description="Acidic residues" evidence="6">
    <location>
        <begin position="676"/>
        <end position="687"/>
    </location>
</feature>
<feature type="compositionally biased region" description="Acidic residues" evidence="6">
    <location>
        <begin position="624"/>
        <end position="640"/>
    </location>
</feature>
<dbReference type="GO" id="GO:0005634">
    <property type="term" value="C:nucleus"/>
    <property type="evidence" value="ECO:0007669"/>
    <property type="project" value="TreeGrafter"/>
</dbReference>
<dbReference type="Proteomes" id="UP001176521">
    <property type="component" value="Unassembled WGS sequence"/>
</dbReference>
<dbReference type="InterPro" id="IPR039577">
    <property type="entry name" value="Rad18"/>
</dbReference>
<feature type="compositionally biased region" description="Low complexity" evidence="6">
    <location>
        <begin position="180"/>
        <end position="196"/>
    </location>
</feature>
<feature type="compositionally biased region" description="Basic and acidic residues" evidence="6">
    <location>
        <begin position="335"/>
        <end position="363"/>
    </location>
</feature>
<comment type="caution">
    <text evidence="8">The sequence shown here is derived from an EMBL/GenBank/DDBJ whole genome shotgun (WGS) entry which is preliminary data.</text>
</comment>
<feature type="compositionally biased region" description="Low complexity" evidence="6">
    <location>
        <begin position="18"/>
        <end position="45"/>
    </location>
</feature>
<evidence type="ECO:0000259" key="7">
    <source>
        <dbReference type="PROSITE" id="PS50089"/>
    </source>
</evidence>
<feature type="coiled-coil region" evidence="5">
    <location>
        <begin position="203"/>
        <end position="230"/>
    </location>
</feature>
<dbReference type="InterPro" id="IPR027370">
    <property type="entry name" value="Znf-RING_euk"/>
</dbReference>
<keyword evidence="9" id="KW-1185">Reference proteome</keyword>
<feature type="region of interest" description="Disordered" evidence="6">
    <location>
        <begin position="163"/>
        <end position="203"/>
    </location>
</feature>
<feature type="domain" description="RING-type" evidence="7">
    <location>
        <begin position="240"/>
        <end position="307"/>
    </location>
</feature>
<feature type="region of interest" description="Disordered" evidence="6">
    <location>
        <begin position="442"/>
        <end position="504"/>
    </location>
</feature>
<evidence type="ECO:0000256" key="4">
    <source>
        <dbReference type="PROSITE-ProRule" id="PRU00175"/>
    </source>
</evidence>
<dbReference type="GO" id="GO:0061630">
    <property type="term" value="F:ubiquitin protein ligase activity"/>
    <property type="evidence" value="ECO:0007669"/>
    <property type="project" value="InterPro"/>
</dbReference>
<protein>
    <submittedName>
        <fullName evidence="8">E3 ubiquitin ligase</fullName>
    </submittedName>
</protein>
<reference evidence="8" key="1">
    <citation type="journal article" date="2023" name="PhytoFront">
        <title>Draft Genome Resources of Seven Strains of Tilletia horrida, Causal Agent of Kernel Smut of Rice.</title>
        <authorList>
            <person name="Khanal S."/>
            <person name="Antony Babu S."/>
            <person name="Zhou X.G."/>
        </authorList>
    </citation>
    <scope>NUCLEOTIDE SEQUENCE</scope>
    <source>
        <strain evidence="8">TX3</strain>
    </source>
</reference>
<accession>A0AAN6GDZ4</accession>
<dbReference type="SUPFAM" id="SSF57850">
    <property type="entry name" value="RING/U-box"/>
    <property type="match status" value="1"/>
</dbReference>
<keyword evidence="2 4" id="KW-0863">Zinc-finger</keyword>
<evidence type="ECO:0000256" key="2">
    <source>
        <dbReference type="ARBA" id="ARBA00022771"/>
    </source>
</evidence>
<dbReference type="SMART" id="SM00184">
    <property type="entry name" value="RING"/>
    <property type="match status" value="1"/>
</dbReference>
<keyword evidence="5" id="KW-0175">Coiled coil</keyword>
<dbReference type="Gene3D" id="3.30.40.10">
    <property type="entry name" value="Zinc/RING finger domain, C3HC4 (zinc finger)"/>
    <property type="match status" value="1"/>
</dbReference>
<dbReference type="Pfam" id="PF13445">
    <property type="entry name" value="zf-RING_UBOX"/>
    <property type="match status" value="1"/>
</dbReference>
<dbReference type="GO" id="GO:0006301">
    <property type="term" value="P:DNA damage tolerance"/>
    <property type="evidence" value="ECO:0007669"/>
    <property type="project" value="InterPro"/>
</dbReference>
<feature type="compositionally biased region" description="Basic and acidic residues" evidence="6">
    <location>
        <begin position="109"/>
        <end position="121"/>
    </location>
</feature>
<organism evidence="8 9">
    <name type="scientific">Tilletia horrida</name>
    <dbReference type="NCBI Taxonomy" id="155126"/>
    <lineage>
        <taxon>Eukaryota</taxon>
        <taxon>Fungi</taxon>
        <taxon>Dikarya</taxon>
        <taxon>Basidiomycota</taxon>
        <taxon>Ustilaginomycotina</taxon>
        <taxon>Exobasidiomycetes</taxon>
        <taxon>Tilletiales</taxon>
        <taxon>Tilletiaceae</taxon>
        <taxon>Tilletia</taxon>
    </lineage>
</organism>
<dbReference type="PANTHER" id="PTHR14134:SF2">
    <property type="entry name" value="E3 UBIQUITIN-PROTEIN LIGASE RAD18"/>
    <property type="match status" value="1"/>
</dbReference>
<dbReference type="InterPro" id="IPR001841">
    <property type="entry name" value="Znf_RING"/>
</dbReference>
<feature type="compositionally biased region" description="Polar residues" evidence="6">
    <location>
        <begin position="385"/>
        <end position="395"/>
    </location>
</feature>
<dbReference type="AlphaFoldDB" id="A0AAN6GDZ4"/>
<dbReference type="EMBL" id="JAPDMQ010000177">
    <property type="protein sequence ID" value="KAK0531736.1"/>
    <property type="molecule type" value="Genomic_DNA"/>
</dbReference>
<feature type="compositionally biased region" description="Basic and acidic residues" evidence="6">
    <location>
        <begin position="782"/>
        <end position="793"/>
    </location>
</feature>
<dbReference type="PROSITE" id="PS50089">
    <property type="entry name" value="ZF_RING_2"/>
    <property type="match status" value="1"/>
</dbReference>
<name>A0AAN6GDZ4_9BASI</name>
<evidence type="ECO:0000256" key="3">
    <source>
        <dbReference type="ARBA" id="ARBA00022833"/>
    </source>
</evidence>
<dbReference type="GO" id="GO:0008270">
    <property type="term" value="F:zinc ion binding"/>
    <property type="evidence" value="ECO:0007669"/>
    <property type="project" value="UniProtKB-KW"/>
</dbReference>
<feature type="compositionally biased region" description="Low complexity" evidence="6">
    <location>
        <begin position="442"/>
        <end position="456"/>
    </location>
</feature>
<feature type="region of interest" description="Disordered" evidence="6">
    <location>
        <begin position="590"/>
        <end position="837"/>
    </location>
</feature>
<dbReference type="PANTHER" id="PTHR14134">
    <property type="entry name" value="E3 UBIQUITIN-PROTEIN LIGASE RAD18"/>
    <property type="match status" value="1"/>
</dbReference>
<dbReference type="GO" id="GO:0003697">
    <property type="term" value="F:single-stranded DNA binding"/>
    <property type="evidence" value="ECO:0007669"/>
    <property type="project" value="InterPro"/>
</dbReference>
<keyword evidence="1" id="KW-0479">Metal-binding</keyword>
<sequence length="1039" mass="114867">MPAHTSSSGGRKRPASPSPSRSQGPATGGPAHSSSSSQDAGSATPNLKRQRLSNGRGRSSSAVHHAPADTGSVAWTEGGPRTQPLVEASNVPQQPSEAAGQPRSSGSDNKGKGREVSREATQRTLRLRPGDATAASDANPASADSSPIAHTNPAAAITTNGHALSTRAASTPPADALGPSDANASAANASEESTADGPEQESRETLVAQIKMLERRLQASERQNQAHARMLTGLHERCSCDICFDLMTKPCVVAPCGHIACRECLVAYWKQPSPDEGPLRDGLSEGERQRVERNRTLARTKRCPVCRSECSRPPAEAWLMKQIVGDIERWRSVEDRSATQEVIRRSREDEAEAERRRQERTNREAGPSRLHITTNENGDRRNGEASASVQPTTRVQAPAEQLADQLKERAARLKRAETAKQDAKSQQLAEAAASISATATASASASASASTSATATNGGNGRASMHNFGFPDFESSADEGEERGRGEDLWGNSFHRPGGSQASQAEIVTSARAEREAQMGEEIWADIFRTADERRAMHWDPDDQIFRCPECLHELTNRGFCELCSLPLRRPRGEFDEVDRDDVRRIMEHRQDRRGWAADSDEDSYSVEHYDPSSPELEGPWLEDGGEAPSEGEEGWFPDDDNPRYILYRPSDLDDEDDGADLDDFIVDDYGHGHDDDEDEDEEDADEPSWMPQVPFHHADDDDDDEEEEDDDEDDRLRAAIRAQRLARVTSSMHRRLASEEDEEDEDGEDEEDEDEAPILARRSSRFANLLPMDEEDDDDDEARRWADDHLYDDPDDEDAEPGAVKDEDEDEQRAYLYPEYQDSEDSDLTPPPEIQDLYGDEAQDHVYDDEEIDPLGHLYGEEEDEMDPVGDVYDGAGEDEQELYGHVPLPYEEDAEEEMFPDYYPGGDEDGDEAPYAGYEVSEPYGDEEAEVEEDENYPVGLYGHGDEGEVEGDDPYAPHPGWQEEDNEEHAVAAHGLYGSADEEEDEHGVAGHGVYEEEEEDEDDDDDDGVVGPYRSHRQAYPPHRGHVLSDEEDSE</sequence>
<evidence type="ECO:0000256" key="5">
    <source>
        <dbReference type="SAM" id="Coils"/>
    </source>
</evidence>
<feature type="compositionally biased region" description="Low complexity" evidence="6">
    <location>
        <begin position="131"/>
        <end position="149"/>
    </location>
</feature>
<feature type="compositionally biased region" description="Acidic residues" evidence="6">
    <location>
        <begin position="740"/>
        <end position="757"/>
    </location>
</feature>
<feature type="compositionally biased region" description="Acidic residues" evidence="6">
    <location>
        <begin position="653"/>
        <end position="667"/>
    </location>
</feature>
<dbReference type="InterPro" id="IPR013083">
    <property type="entry name" value="Znf_RING/FYVE/PHD"/>
</dbReference>
<evidence type="ECO:0000313" key="8">
    <source>
        <dbReference type="EMBL" id="KAK0531736.1"/>
    </source>
</evidence>
<feature type="compositionally biased region" description="Polar residues" evidence="6">
    <location>
        <begin position="52"/>
        <end position="62"/>
    </location>
</feature>